<protein>
    <recommendedName>
        <fullName evidence="1">DUF4132 domain-containing protein</fullName>
    </recommendedName>
</protein>
<dbReference type="Proteomes" id="UP000092125">
    <property type="component" value="Unassembled WGS sequence"/>
</dbReference>
<name>A0AAP7L0V8_STEMA</name>
<evidence type="ECO:0000259" key="1">
    <source>
        <dbReference type="Pfam" id="PF13569"/>
    </source>
</evidence>
<reference evidence="2 3" key="1">
    <citation type="submission" date="2016-05" db="EMBL/GenBank/DDBJ databases">
        <title>Draft Genome Sequences of Stenotrophomonas maltophilia Strains Sm32COP, Sm41DVV, Sm46PAILV, SmF3, SmF22, SmSOFb1 and SmCVFa1, Isolated from Different Manures, in France.</title>
        <authorList>
            <person name="Nazaret S."/>
            <person name="Bodilis J."/>
        </authorList>
    </citation>
    <scope>NUCLEOTIDE SEQUENCE [LARGE SCALE GENOMIC DNA]</scope>
    <source>
        <strain evidence="2 3">Sm41DVV</strain>
    </source>
</reference>
<proteinExistence type="predicted"/>
<organism evidence="2 3">
    <name type="scientific">Stenotrophomonas maltophilia</name>
    <name type="common">Pseudomonas maltophilia</name>
    <name type="synonym">Xanthomonas maltophilia</name>
    <dbReference type="NCBI Taxonomy" id="40324"/>
    <lineage>
        <taxon>Bacteria</taxon>
        <taxon>Pseudomonadati</taxon>
        <taxon>Pseudomonadota</taxon>
        <taxon>Gammaproteobacteria</taxon>
        <taxon>Lysobacterales</taxon>
        <taxon>Lysobacteraceae</taxon>
        <taxon>Stenotrophomonas</taxon>
        <taxon>Stenotrophomonas maltophilia group</taxon>
    </lineage>
</organism>
<dbReference type="Pfam" id="PF13569">
    <property type="entry name" value="DUF4132"/>
    <property type="match status" value="1"/>
</dbReference>
<evidence type="ECO:0000313" key="2">
    <source>
        <dbReference type="EMBL" id="OBU61600.1"/>
    </source>
</evidence>
<dbReference type="AlphaFoldDB" id="A0AAP7L0V8"/>
<accession>A0AAP7L0V8</accession>
<dbReference type="EMBL" id="LYVI01000005">
    <property type="protein sequence ID" value="OBU61600.1"/>
    <property type="molecule type" value="Genomic_DNA"/>
</dbReference>
<gene>
    <name evidence="2" type="ORF">A9K56_09890</name>
</gene>
<comment type="caution">
    <text evidence="2">The sequence shown here is derived from an EMBL/GenBank/DDBJ whole genome shotgun (WGS) entry which is preliminary data.</text>
</comment>
<dbReference type="InterPro" id="IPR025406">
    <property type="entry name" value="DUF4132"/>
</dbReference>
<evidence type="ECO:0000313" key="3">
    <source>
        <dbReference type="Proteomes" id="UP000092125"/>
    </source>
</evidence>
<dbReference type="RefSeq" id="WP_065182091.1">
    <property type="nucleotide sequence ID" value="NZ_LYVI01000005.1"/>
</dbReference>
<sequence length="709" mass="76661">MSTQVPGPQLRSLAALLAGTEASSTLAGFHGEDQAALLARLDDGQLASLLPMALGCDGLPLTDSARQWAHRILDADAQRQPRLTVAICAAALLRLSRRSTGTRSGALRPVDGVALLARCTEPGHERLQAPALALLQHCGLHAGASVEAGSDALSLLALARCAGADGSGTLASLLDACSAHPLLRDELRLVAHWPLQDLLRHARIAELYPTEADIDPAPADLQPLSEHDTYLQFAEQALQQAAQRLQAIHSGQAPYIADRAFSIAEAGVLWRATRAALECDAPWLRPLLAQVLPPVCVAPTAARTLPSQSVAVALAKAVNAMPTPEAIAALALARSQVRHAGIARKLDRHLAAAERRLAQRPQLLLRLPVIAAGRRSLASLARALEATFVLGGEWALQDWRDACQQPALATLLQGLVWQLADARGHWIDAMPVDGAEAFADAHGIVVALQGRNRLRLWHPARSQPHLRAAWRARLIEQRCRQPLRQVFREHYLDARGEPADTAAFNGLTLSVATLAGLARRQGWHGDDSGQLMLAKGPWRIGWQLSAPLSHGLAGEIRSGRVQFQRQHRDAWQPVQARELPAVVASELLRELDLLASTCACGGEGMPLPPARMVRLRGRTLEHLLAAHPQRDLMTFQRRHVQVGHYRLHLATARASLAGQTLALPDLPARPRRWLPYDDAVLAQLLGRIEQLAERVLTPPEAPIDETVGS</sequence>
<feature type="domain" description="DUF4132" evidence="1">
    <location>
        <begin position="375"/>
        <end position="523"/>
    </location>
</feature>